<name>A0AA35J665_SACUV</name>
<keyword evidence="2" id="KW-0812">Transmembrane</keyword>
<feature type="transmembrane region" description="Helical" evidence="2">
    <location>
        <begin position="320"/>
        <end position="343"/>
    </location>
</feature>
<feature type="region of interest" description="Disordered" evidence="1">
    <location>
        <begin position="275"/>
        <end position="308"/>
    </location>
</feature>
<dbReference type="EMBL" id="OX365925">
    <property type="protein sequence ID" value="CAI4050334.1"/>
    <property type="molecule type" value="Genomic_DNA"/>
</dbReference>
<feature type="compositionally biased region" description="Acidic residues" evidence="1">
    <location>
        <begin position="239"/>
        <end position="256"/>
    </location>
</feature>
<keyword evidence="2" id="KW-0472">Membrane</keyword>
<reference evidence="3" key="1">
    <citation type="submission" date="2022-10" db="EMBL/GenBank/DDBJ databases">
        <authorList>
            <person name="Byrne P K."/>
        </authorList>
    </citation>
    <scope>NUCLEOTIDE SEQUENCE</scope>
    <source>
        <strain evidence="3">CBS7001</strain>
    </source>
</reference>
<dbReference type="GO" id="GO:0034599">
    <property type="term" value="P:cellular response to oxidative stress"/>
    <property type="evidence" value="ECO:0007669"/>
    <property type="project" value="InterPro"/>
</dbReference>
<evidence type="ECO:0000313" key="4">
    <source>
        <dbReference type="Proteomes" id="UP001162090"/>
    </source>
</evidence>
<gene>
    <name evidence="3" type="primary">SUVC14G2380</name>
    <name evidence="3" type="ORF">SUVC_14G2380</name>
</gene>
<dbReference type="InterPro" id="IPR021100">
    <property type="entry name" value="N-glycosylation_EOS1"/>
</dbReference>
<keyword evidence="2" id="KW-1133">Transmembrane helix</keyword>
<organism evidence="3 4">
    <name type="scientific">Saccharomyces uvarum</name>
    <name type="common">Yeast</name>
    <name type="synonym">Saccharomyces bayanus var. uvarum</name>
    <dbReference type="NCBI Taxonomy" id="230603"/>
    <lineage>
        <taxon>Eukaryota</taxon>
        <taxon>Fungi</taxon>
        <taxon>Dikarya</taxon>
        <taxon>Ascomycota</taxon>
        <taxon>Saccharomycotina</taxon>
        <taxon>Saccharomycetes</taxon>
        <taxon>Saccharomycetales</taxon>
        <taxon>Saccharomycetaceae</taxon>
        <taxon>Saccharomyces</taxon>
    </lineage>
</organism>
<dbReference type="PANTHER" id="PTHR28147:SF1">
    <property type="entry name" value="N-GLYCOSYLATION PROTEIN EOS1"/>
    <property type="match status" value="1"/>
</dbReference>
<dbReference type="Proteomes" id="UP001162090">
    <property type="component" value="Chromosome 14"/>
</dbReference>
<dbReference type="GO" id="GO:0005789">
    <property type="term" value="C:endoplasmic reticulum membrane"/>
    <property type="evidence" value="ECO:0007669"/>
    <property type="project" value="InterPro"/>
</dbReference>
<dbReference type="PRINTS" id="PR02070">
    <property type="entry name" value="NGLYCOSEOS1"/>
</dbReference>
<evidence type="ECO:0000313" key="3">
    <source>
        <dbReference type="EMBL" id="CAI4050334.1"/>
    </source>
</evidence>
<sequence>MATSMAPHENKHPKYDRATFQKTYSSMKTLSLNHLTAKQHMLMALCRDISLLPPLTYIFTSLRKAWRVSMRTSIKLYEPQSLRDAFTYFWQKLNSAYDNYSSSDGSRQEVASGDSKDSLLLSALTTARASEYLLCSLWCVVSLYLSYAILDSLMVRWIVKYSTVAAILRMFSMSLIIVTLELLLLSSLSPELDYFLHTWILISCVLTAVYIWQSYLTSDLKYYRNREGEVQEDTSAREESDDDDDDGNGNGDVDVDEDSHVVAVDEDAVDVLPYDPLSDDSDGRLFPVNRPSSSHSQSPRRSKKSSKKAFKFTTKRTIDLYKITVLCVVPVGLASFITMLGLLRNLFIQRLDVEQLERILHEMHPSPA</sequence>
<feature type="transmembrane region" description="Helical" evidence="2">
    <location>
        <begin position="194"/>
        <end position="216"/>
    </location>
</feature>
<feature type="region of interest" description="Disordered" evidence="1">
    <location>
        <begin position="231"/>
        <end position="256"/>
    </location>
</feature>
<dbReference type="AlphaFoldDB" id="A0AA35J665"/>
<proteinExistence type="predicted"/>
<evidence type="ECO:0000256" key="2">
    <source>
        <dbReference type="SAM" id="Phobius"/>
    </source>
</evidence>
<protein>
    <recommendedName>
        <fullName evidence="5">N-glycosylation protein EOS1</fullName>
    </recommendedName>
</protein>
<evidence type="ECO:0000256" key="1">
    <source>
        <dbReference type="SAM" id="MobiDB-lite"/>
    </source>
</evidence>
<feature type="compositionally biased region" description="Basic residues" evidence="1">
    <location>
        <begin position="298"/>
        <end position="308"/>
    </location>
</feature>
<dbReference type="GO" id="GO:0006487">
    <property type="term" value="P:protein N-linked glycosylation"/>
    <property type="evidence" value="ECO:0007669"/>
    <property type="project" value="TreeGrafter"/>
</dbReference>
<dbReference type="Pfam" id="PF12326">
    <property type="entry name" value="EOS1"/>
    <property type="match status" value="1"/>
</dbReference>
<feature type="transmembrane region" description="Helical" evidence="2">
    <location>
        <begin position="129"/>
        <end position="150"/>
    </location>
</feature>
<evidence type="ECO:0008006" key="5">
    <source>
        <dbReference type="Google" id="ProtNLM"/>
    </source>
</evidence>
<feature type="transmembrane region" description="Helical" evidence="2">
    <location>
        <begin position="162"/>
        <end position="188"/>
    </location>
</feature>
<accession>A0AA35J665</accession>
<dbReference type="PANTHER" id="PTHR28147">
    <property type="entry name" value="N-GLYCOSYLATION PROTEIN EOS1"/>
    <property type="match status" value="1"/>
</dbReference>